<sequence>MLFSAILQPYPSYTPAIASYFVDMVRTCHCIGERWASSRRSSRADKPFRRYYDRTEGDIDTRNIDAKRGSRAAMRR</sequence>
<dbReference type="Proteomes" id="UP000265515">
    <property type="component" value="Unassembled WGS sequence"/>
</dbReference>
<name>A0A388LVY0_CHABU</name>
<gene>
    <name evidence="1" type="ORF">CBR_g41411</name>
</gene>
<proteinExistence type="predicted"/>
<evidence type="ECO:0000313" key="1">
    <source>
        <dbReference type="EMBL" id="GBG86415.1"/>
    </source>
</evidence>
<protein>
    <submittedName>
        <fullName evidence="1">Uncharacterized protein</fullName>
    </submittedName>
</protein>
<keyword evidence="2" id="KW-1185">Reference proteome</keyword>
<organism evidence="1 2">
    <name type="scientific">Chara braunii</name>
    <name type="common">Braun's stonewort</name>
    <dbReference type="NCBI Taxonomy" id="69332"/>
    <lineage>
        <taxon>Eukaryota</taxon>
        <taxon>Viridiplantae</taxon>
        <taxon>Streptophyta</taxon>
        <taxon>Charophyceae</taxon>
        <taxon>Charales</taxon>
        <taxon>Characeae</taxon>
        <taxon>Chara</taxon>
    </lineage>
</organism>
<dbReference type="EMBL" id="BFEA01000563">
    <property type="protein sequence ID" value="GBG86415.1"/>
    <property type="molecule type" value="Genomic_DNA"/>
</dbReference>
<evidence type="ECO:0000313" key="2">
    <source>
        <dbReference type="Proteomes" id="UP000265515"/>
    </source>
</evidence>
<dbReference type="Gramene" id="GBG86415">
    <property type="protein sequence ID" value="GBG86415"/>
    <property type="gene ID" value="CBR_g41411"/>
</dbReference>
<comment type="caution">
    <text evidence="1">The sequence shown here is derived from an EMBL/GenBank/DDBJ whole genome shotgun (WGS) entry which is preliminary data.</text>
</comment>
<dbReference type="AlphaFoldDB" id="A0A388LVY0"/>
<reference evidence="1 2" key="1">
    <citation type="journal article" date="2018" name="Cell">
        <title>The Chara Genome: Secondary Complexity and Implications for Plant Terrestrialization.</title>
        <authorList>
            <person name="Nishiyama T."/>
            <person name="Sakayama H."/>
            <person name="Vries J.D."/>
            <person name="Buschmann H."/>
            <person name="Saint-Marcoux D."/>
            <person name="Ullrich K.K."/>
            <person name="Haas F.B."/>
            <person name="Vanderstraeten L."/>
            <person name="Becker D."/>
            <person name="Lang D."/>
            <person name="Vosolsobe S."/>
            <person name="Rombauts S."/>
            <person name="Wilhelmsson P.K.I."/>
            <person name="Janitza P."/>
            <person name="Kern R."/>
            <person name="Heyl A."/>
            <person name="Rumpler F."/>
            <person name="Villalobos L.I.A.C."/>
            <person name="Clay J.M."/>
            <person name="Skokan R."/>
            <person name="Toyoda A."/>
            <person name="Suzuki Y."/>
            <person name="Kagoshima H."/>
            <person name="Schijlen E."/>
            <person name="Tajeshwar N."/>
            <person name="Catarino B."/>
            <person name="Hetherington A.J."/>
            <person name="Saltykova A."/>
            <person name="Bonnot C."/>
            <person name="Breuninger H."/>
            <person name="Symeonidi A."/>
            <person name="Radhakrishnan G.V."/>
            <person name="Van Nieuwerburgh F."/>
            <person name="Deforce D."/>
            <person name="Chang C."/>
            <person name="Karol K.G."/>
            <person name="Hedrich R."/>
            <person name="Ulvskov P."/>
            <person name="Glockner G."/>
            <person name="Delwiche C.F."/>
            <person name="Petrasek J."/>
            <person name="Van de Peer Y."/>
            <person name="Friml J."/>
            <person name="Beilby M."/>
            <person name="Dolan L."/>
            <person name="Kohara Y."/>
            <person name="Sugano S."/>
            <person name="Fujiyama A."/>
            <person name="Delaux P.-M."/>
            <person name="Quint M."/>
            <person name="TheiBen G."/>
            <person name="Hagemann M."/>
            <person name="Harholt J."/>
            <person name="Dunand C."/>
            <person name="Zachgo S."/>
            <person name="Langdale J."/>
            <person name="Maumus F."/>
            <person name="Straeten D.V.D."/>
            <person name="Gould S.B."/>
            <person name="Rensing S.A."/>
        </authorList>
    </citation>
    <scope>NUCLEOTIDE SEQUENCE [LARGE SCALE GENOMIC DNA]</scope>
    <source>
        <strain evidence="1 2">S276</strain>
    </source>
</reference>
<accession>A0A388LVY0</accession>